<gene>
    <name evidence="2" type="ORF">LEMA_uP083810.1</name>
</gene>
<dbReference type="HOGENOM" id="CLU_2942203_0_0_1"/>
<organism evidence="2 3">
    <name type="scientific">Leptosphaeria maculans (strain JN3 / isolate v23.1.3 / race Av1-4-5-6-7-8)</name>
    <name type="common">Blackleg fungus</name>
    <name type="synonym">Phoma lingam</name>
    <dbReference type="NCBI Taxonomy" id="985895"/>
    <lineage>
        <taxon>Eukaryota</taxon>
        <taxon>Fungi</taxon>
        <taxon>Dikarya</taxon>
        <taxon>Ascomycota</taxon>
        <taxon>Pezizomycotina</taxon>
        <taxon>Dothideomycetes</taxon>
        <taxon>Pleosporomycetidae</taxon>
        <taxon>Pleosporales</taxon>
        <taxon>Pleosporineae</taxon>
        <taxon>Leptosphaeriaceae</taxon>
        <taxon>Plenodomus</taxon>
        <taxon>Plenodomus lingam/Leptosphaeria maculans species complex</taxon>
    </lineage>
</organism>
<dbReference type="InParanoid" id="E5A697"/>
<accession>E5A697</accession>
<feature type="compositionally biased region" description="Low complexity" evidence="1">
    <location>
        <begin position="28"/>
        <end position="37"/>
    </location>
</feature>
<reference evidence="3" key="1">
    <citation type="journal article" date="2011" name="Nat. Commun.">
        <title>Effector diversification within compartments of the Leptosphaeria maculans genome affected by Repeat-Induced Point mutations.</title>
        <authorList>
            <person name="Rouxel T."/>
            <person name="Grandaubert J."/>
            <person name="Hane J.K."/>
            <person name="Hoede C."/>
            <person name="van de Wouw A.P."/>
            <person name="Couloux A."/>
            <person name="Dominguez V."/>
            <person name="Anthouard V."/>
            <person name="Bally P."/>
            <person name="Bourras S."/>
            <person name="Cozijnsen A.J."/>
            <person name="Ciuffetti L.M."/>
            <person name="Degrave A."/>
            <person name="Dilmaghani A."/>
            <person name="Duret L."/>
            <person name="Fudal I."/>
            <person name="Goodwin S.B."/>
            <person name="Gout L."/>
            <person name="Glaser N."/>
            <person name="Linglin J."/>
            <person name="Kema G.H.J."/>
            <person name="Lapalu N."/>
            <person name="Lawrence C.B."/>
            <person name="May K."/>
            <person name="Meyer M."/>
            <person name="Ollivier B."/>
            <person name="Poulain J."/>
            <person name="Schoch C.L."/>
            <person name="Simon A."/>
            <person name="Spatafora J.W."/>
            <person name="Stachowiak A."/>
            <person name="Turgeon B.G."/>
            <person name="Tyler B.M."/>
            <person name="Vincent D."/>
            <person name="Weissenbach J."/>
            <person name="Amselem J."/>
            <person name="Quesneville H."/>
            <person name="Oliver R.P."/>
            <person name="Wincker P."/>
            <person name="Balesdent M.-H."/>
            <person name="Howlett B.J."/>
        </authorList>
    </citation>
    <scope>NUCLEOTIDE SEQUENCE [LARGE SCALE GENOMIC DNA]</scope>
    <source>
        <strain evidence="3">JN3 / isolate v23.1.3 / race Av1-4-5-6-7-8</strain>
    </source>
</reference>
<name>E5A697_LEPMJ</name>
<evidence type="ECO:0000256" key="1">
    <source>
        <dbReference type="SAM" id="MobiDB-lite"/>
    </source>
</evidence>
<proteinExistence type="predicted"/>
<feature type="region of interest" description="Disordered" evidence="1">
    <location>
        <begin position="26"/>
        <end position="47"/>
    </location>
</feature>
<keyword evidence="3" id="KW-1185">Reference proteome</keyword>
<dbReference type="AlphaFoldDB" id="E5A697"/>
<evidence type="ECO:0000313" key="3">
    <source>
        <dbReference type="Proteomes" id="UP000002668"/>
    </source>
</evidence>
<dbReference type="VEuPathDB" id="FungiDB:LEMA_uP083810.1"/>
<dbReference type="Proteomes" id="UP000002668">
    <property type="component" value="Genome"/>
</dbReference>
<sequence>MRPSLFQIRGSCKIFNPLKKNPRRYAYSPHVSPPSHHLSTQNTASISLRRKRAAACLAPK</sequence>
<protein>
    <submittedName>
        <fullName evidence="2">Uncharacterized protein</fullName>
    </submittedName>
</protein>
<dbReference type="EMBL" id="FP929135">
    <property type="protein sequence ID" value="CBX99142.1"/>
    <property type="molecule type" value="Genomic_DNA"/>
</dbReference>
<evidence type="ECO:0000313" key="2">
    <source>
        <dbReference type="EMBL" id="CBX99142.1"/>
    </source>
</evidence>